<name>A0AAN7WQ89_9SACH</name>
<organism evidence="9 10">
    <name type="scientific">Arxiozyma heterogenica</name>
    <dbReference type="NCBI Taxonomy" id="278026"/>
    <lineage>
        <taxon>Eukaryota</taxon>
        <taxon>Fungi</taxon>
        <taxon>Dikarya</taxon>
        <taxon>Ascomycota</taxon>
        <taxon>Saccharomycotina</taxon>
        <taxon>Saccharomycetes</taxon>
        <taxon>Saccharomycetales</taxon>
        <taxon>Saccharomycetaceae</taxon>
        <taxon>Arxiozyma</taxon>
    </lineage>
</organism>
<dbReference type="SUPFAM" id="SSF47095">
    <property type="entry name" value="HMG-box"/>
    <property type="match status" value="1"/>
</dbReference>
<comment type="caution">
    <text evidence="9">The sequence shown here is derived from an EMBL/GenBank/DDBJ whole genome shotgun (WGS) entry which is preliminary data.</text>
</comment>
<evidence type="ECO:0000256" key="1">
    <source>
        <dbReference type="ARBA" id="ARBA00004286"/>
    </source>
</evidence>
<keyword evidence="2" id="KW-0158">Chromosome</keyword>
<keyword evidence="4 6" id="KW-0539">Nucleus</keyword>
<dbReference type="PANTHER" id="PTHR48112">
    <property type="entry name" value="HIGH MOBILITY GROUP PROTEIN DSP1"/>
    <property type="match status" value="1"/>
</dbReference>
<dbReference type="Pfam" id="PF00505">
    <property type="entry name" value="HMG_box"/>
    <property type="match status" value="1"/>
</dbReference>
<evidence type="ECO:0000256" key="7">
    <source>
        <dbReference type="SAM" id="MobiDB-lite"/>
    </source>
</evidence>
<dbReference type="GO" id="GO:0006338">
    <property type="term" value="P:chromatin remodeling"/>
    <property type="evidence" value="ECO:0007669"/>
    <property type="project" value="UniProtKB-ARBA"/>
</dbReference>
<evidence type="ECO:0000256" key="4">
    <source>
        <dbReference type="ARBA" id="ARBA00023242"/>
    </source>
</evidence>
<feature type="region of interest" description="Disordered" evidence="7">
    <location>
        <begin position="1"/>
        <end position="30"/>
    </location>
</feature>
<dbReference type="GO" id="GO:0006366">
    <property type="term" value="P:transcription by RNA polymerase II"/>
    <property type="evidence" value="ECO:0007669"/>
    <property type="project" value="UniProtKB-ARBA"/>
</dbReference>
<dbReference type="Gene3D" id="1.10.30.10">
    <property type="entry name" value="High mobility group box domain"/>
    <property type="match status" value="1"/>
</dbReference>
<keyword evidence="10" id="KW-1185">Reference proteome</keyword>
<dbReference type="InterPro" id="IPR036910">
    <property type="entry name" value="HMG_box_dom_sf"/>
</dbReference>
<gene>
    <name evidence="9" type="ORF">RI543_000213</name>
</gene>
<sequence>METNTGSTKSTRSTRTRKTRKSKDPNAPKRALSAYMYFANENRDIVRSENPEISFGQMGKLLGERWKSLNNQDKLPYENKAKIDKERYYNEKELYNNTMSKI</sequence>
<comment type="subcellular location">
    <subcellularLocation>
        <location evidence="1">Chromosome</location>
    </subcellularLocation>
</comment>
<feature type="DNA-binding region" description="HMG box" evidence="6">
    <location>
        <begin position="28"/>
        <end position="96"/>
    </location>
</feature>
<evidence type="ECO:0000259" key="8">
    <source>
        <dbReference type="PROSITE" id="PS50118"/>
    </source>
</evidence>
<protein>
    <recommendedName>
        <fullName evidence="8">HMG box domain-containing protein</fullName>
    </recommendedName>
</protein>
<dbReference type="EMBL" id="JAWIZZ010000006">
    <property type="protein sequence ID" value="KAK5782283.1"/>
    <property type="molecule type" value="Genomic_DNA"/>
</dbReference>
<dbReference type="PROSITE" id="PS50118">
    <property type="entry name" value="HMG_BOX_2"/>
    <property type="match status" value="1"/>
</dbReference>
<dbReference type="Proteomes" id="UP001306508">
    <property type="component" value="Unassembled WGS sequence"/>
</dbReference>
<evidence type="ECO:0000256" key="6">
    <source>
        <dbReference type="PROSITE-ProRule" id="PRU00267"/>
    </source>
</evidence>
<dbReference type="PANTHER" id="PTHR48112:SF22">
    <property type="entry name" value="MITOCHONDRIAL TRANSCRIPTION FACTOR A, ISOFORM B"/>
    <property type="match status" value="1"/>
</dbReference>
<dbReference type="AlphaFoldDB" id="A0AAN7WQ89"/>
<dbReference type="CDD" id="cd01390">
    <property type="entry name" value="HMG-box_NHP6-like"/>
    <property type="match status" value="1"/>
</dbReference>
<keyword evidence="3 6" id="KW-0238">DNA-binding</keyword>
<dbReference type="InterPro" id="IPR050342">
    <property type="entry name" value="HMGB"/>
</dbReference>
<comment type="similarity">
    <text evidence="5">Belongs to the NHP6 family.</text>
</comment>
<feature type="compositionally biased region" description="Basic residues" evidence="7">
    <location>
        <begin position="12"/>
        <end position="21"/>
    </location>
</feature>
<dbReference type="SMART" id="SM00398">
    <property type="entry name" value="HMG"/>
    <property type="match status" value="1"/>
</dbReference>
<dbReference type="InterPro" id="IPR009071">
    <property type="entry name" value="HMG_box_dom"/>
</dbReference>
<evidence type="ECO:0000256" key="5">
    <source>
        <dbReference type="ARBA" id="ARBA00043963"/>
    </source>
</evidence>
<evidence type="ECO:0000256" key="3">
    <source>
        <dbReference type="ARBA" id="ARBA00023125"/>
    </source>
</evidence>
<dbReference type="GO" id="GO:0005694">
    <property type="term" value="C:chromosome"/>
    <property type="evidence" value="ECO:0007669"/>
    <property type="project" value="UniProtKB-SubCell"/>
</dbReference>
<dbReference type="GO" id="GO:0001195">
    <property type="term" value="P:maintenance of transcriptional fidelity during transcription elongation by RNA polymerase III"/>
    <property type="evidence" value="ECO:0007669"/>
    <property type="project" value="UniProtKB-ARBA"/>
</dbReference>
<evidence type="ECO:0000313" key="10">
    <source>
        <dbReference type="Proteomes" id="UP001306508"/>
    </source>
</evidence>
<evidence type="ECO:0000313" key="9">
    <source>
        <dbReference type="EMBL" id="KAK5782283.1"/>
    </source>
</evidence>
<evidence type="ECO:0000256" key="2">
    <source>
        <dbReference type="ARBA" id="ARBA00022454"/>
    </source>
</evidence>
<dbReference type="GO" id="GO:0070898">
    <property type="term" value="P:RNA polymerase III preinitiation complex assembly"/>
    <property type="evidence" value="ECO:0007669"/>
    <property type="project" value="UniProtKB-ARBA"/>
</dbReference>
<dbReference type="GO" id="GO:0005634">
    <property type="term" value="C:nucleus"/>
    <property type="evidence" value="ECO:0007669"/>
    <property type="project" value="UniProtKB-UniRule"/>
</dbReference>
<feature type="domain" description="HMG box" evidence="8">
    <location>
        <begin position="28"/>
        <end position="96"/>
    </location>
</feature>
<proteinExistence type="inferred from homology"/>
<dbReference type="GO" id="GO:0008301">
    <property type="term" value="F:DNA binding, bending"/>
    <property type="evidence" value="ECO:0007669"/>
    <property type="project" value="UniProtKB-ARBA"/>
</dbReference>
<dbReference type="FunFam" id="1.10.30.10:FF:000016">
    <property type="entry name" value="FACT complex subunit SSRP1"/>
    <property type="match status" value="1"/>
</dbReference>
<reference evidence="10" key="1">
    <citation type="submission" date="2023-07" db="EMBL/GenBank/DDBJ databases">
        <title>A draft genome of Kazachstania heterogenica Y-27499.</title>
        <authorList>
            <person name="Donic C."/>
            <person name="Kralova J.S."/>
            <person name="Fidel L."/>
            <person name="Ben-Dor S."/>
            <person name="Jung S."/>
        </authorList>
    </citation>
    <scope>NUCLEOTIDE SEQUENCE [LARGE SCALE GENOMIC DNA]</scope>
    <source>
        <strain evidence="10">Y27499</strain>
    </source>
</reference>
<accession>A0AAN7WQ89</accession>